<evidence type="ECO:0000259" key="2">
    <source>
        <dbReference type="Pfam" id="PF20789"/>
    </source>
</evidence>
<dbReference type="STRING" id="1160509.A0A3N4HGW3"/>
<dbReference type="Pfam" id="PF13622">
    <property type="entry name" value="4HBT_3"/>
    <property type="match status" value="1"/>
</dbReference>
<keyword evidence="4" id="KW-1185">Reference proteome</keyword>
<dbReference type="EMBL" id="ML119883">
    <property type="protein sequence ID" value="RPA72048.1"/>
    <property type="molecule type" value="Genomic_DNA"/>
</dbReference>
<dbReference type="Proteomes" id="UP000275078">
    <property type="component" value="Unassembled WGS sequence"/>
</dbReference>
<evidence type="ECO:0008006" key="5">
    <source>
        <dbReference type="Google" id="ProtNLM"/>
    </source>
</evidence>
<evidence type="ECO:0000313" key="3">
    <source>
        <dbReference type="EMBL" id="RPA72048.1"/>
    </source>
</evidence>
<dbReference type="Gene3D" id="2.40.160.210">
    <property type="entry name" value="Acyl-CoA thioesterase, double hotdog domain"/>
    <property type="match status" value="1"/>
</dbReference>
<gene>
    <name evidence="3" type="ORF">BJ508DRAFT_419671</name>
</gene>
<feature type="domain" description="Acyl-CoA thioesterase-like N-terminal HotDog" evidence="1">
    <location>
        <begin position="39"/>
        <end position="118"/>
    </location>
</feature>
<sequence length="311" mass="34179">MSKPVLPFRKPGFKPSSFKAAVRPIADSESAPGVYNVDLPADWTIGIVPHGGYLTSLIMATAMEYMTTVQSKYDQPDPIAVHLEFPNRSAIGPAKITVKPVKLGRSISLLYVCLSQAKDNIIGFISMSNIEKENGENLRATGYGTYGGKVPDRVKDCQEFDMGGAIDEFRAAPGKLIYSYPEGGPMGGVAPGMRQHWVRWGRRADTGERFDLSSLGFVSDMFVPLAETHPDYENQGLGWYPTVNLNLEIKKRPPPGGWEWLFVEVRSELIKNGRLDLRVVIREEGGDIVAIGGQVALILSMQRNIGKPAKL</sequence>
<reference evidence="3 4" key="1">
    <citation type="journal article" date="2018" name="Nat. Ecol. Evol.">
        <title>Pezizomycetes genomes reveal the molecular basis of ectomycorrhizal truffle lifestyle.</title>
        <authorList>
            <person name="Murat C."/>
            <person name="Payen T."/>
            <person name="Noel B."/>
            <person name="Kuo A."/>
            <person name="Morin E."/>
            <person name="Chen J."/>
            <person name="Kohler A."/>
            <person name="Krizsan K."/>
            <person name="Balestrini R."/>
            <person name="Da Silva C."/>
            <person name="Montanini B."/>
            <person name="Hainaut M."/>
            <person name="Levati E."/>
            <person name="Barry K.W."/>
            <person name="Belfiori B."/>
            <person name="Cichocki N."/>
            <person name="Clum A."/>
            <person name="Dockter R.B."/>
            <person name="Fauchery L."/>
            <person name="Guy J."/>
            <person name="Iotti M."/>
            <person name="Le Tacon F."/>
            <person name="Lindquist E.A."/>
            <person name="Lipzen A."/>
            <person name="Malagnac F."/>
            <person name="Mello A."/>
            <person name="Molinier V."/>
            <person name="Miyauchi S."/>
            <person name="Poulain J."/>
            <person name="Riccioni C."/>
            <person name="Rubini A."/>
            <person name="Sitrit Y."/>
            <person name="Splivallo R."/>
            <person name="Traeger S."/>
            <person name="Wang M."/>
            <person name="Zifcakova L."/>
            <person name="Wipf D."/>
            <person name="Zambonelli A."/>
            <person name="Paolocci F."/>
            <person name="Nowrousian M."/>
            <person name="Ottonello S."/>
            <person name="Baldrian P."/>
            <person name="Spatafora J.W."/>
            <person name="Henrissat B."/>
            <person name="Nagy L.G."/>
            <person name="Aury J.M."/>
            <person name="Wincker P."/>
            <person name="Grigoriev I.V."/>
            <person name="Bonfante P."/>
            <person name="Martin F.M."/>
        </authorList>
    </citation>
    <scope>NUCLEOTIDE SEQUENCE [LARGE SCALE GENOMIC DNA]</scope>
    <source>
        <strain evidence="3 4">RN42</strain>
    </source>
</reference>
<accession>A0A3N4HGW3</accession>
<dbReference type="SUPFAM" id="SSF54637">
    <property type="entry name" value="Thioesterase/thiol ester dehydrase-isomerase"/>
    <property type="match status" value="1"/>
</dbReference>
<dbReference type="PANTHER" id="PTHR38110">
    <property type="entry name" value="CHROMOSOME 23, WHOLE GENOME SHOTGUN SEQUENCE"/>
    <property type="match status" value="1"/>
</dbReference>
<dbReference type="InterPro" id="IPR049450">
    <property type="entry name" value="ACOT8-like_C"/>
</dbReference>
<evidence type="ECO:0000313" key="4">
    <source>
        <dbReference type="Proteomes" id="UP000275078"/>
    </source>
</evidence>
<dbReference type="InterPro" id="IPR049449">
    <property type="entry name" value="TesB_ACOT8-like_N"/>
</dbReference>
<evidence type="ECO:0000259" key="1">
    <source>
        <dbReference type="Pfam" id="PF13622"/>
    </source>
</evidence>
<proteinExistence type="predicted"/>
<dbReference type="PANTHER" id="PTHR38110:SF4">
    <property type="entry name" value="THIOESTERASE-LIKE SUPERFAMILY-DOMAIN-CONTAINING PROTEIN"/>
    <property type="match status" value="1"/>
</dbReference>
<dbReference type="InterPro" id="IPR042171">
    <property type="entry name" value="Acyl-CoA_hotdog"/>
</dbReference>
<dbReference type="InterPro" id="IPR052389">
    <property type="entry name" value="Sec_Metab_Biosynth-Assoc"/>
</dbReference>
<dbReference type="OrthoDB" id="2532955at2759"/>
<organism evidence="3 4">
    <name type="scientific">Ascobolus immersus RN42</name>
    <dbReference type="NCBI Taxonomy" id="1160509"/>
    <lineage>
        <taxon>Eukaryota</taxon>
        <taxon>Fungi</taxon>
        <taxon>Dikarya</taxon>
        <taxon>Ascomycota</taxon>
        <taxon>Pezizomycotina</taxon>
        <taxon>Pezizomycetes</taxon>
        <taxon>Pezizales</taxon>
        <taxon>Ascobolaceae</taxon>
        <taxon>Ascobolus</taxon>
    </lineage>
</organism>
<feature type="domain" description="Acyl-CoA thioesterase-like C-terminal" evidence="2">
    <location>
        <begin position="188"/>
        <end position="298"/>
    </location>
</feature>
<dbReference type="Pfam" id="PF20789">
    <property type="entry name" value="4HBT_3C"/>
    <property type="match status" value="1"/>
</dbReference>
<protein>
    <recommendedName>
        <fullName evidence="5">Thioesterase family protein</fullName>
    </recommendedName>
</protein>
<name>A0A3N4HGW3_ASCIM</name>
<dbReference type="AlphaFoldDB" id="A0A3N4HGW3"/>
<dbReference type="InterPro" id="IPR029069">
    <property type="entry name" value="HotDog_dom_sf"/>
</dbReference>